<organism evidence="2 3">
    <name type="scientific">Pichia sorbitophila (strain ATCC MYA-4447 / BCRC 22081 / CBS 7064 / NBRC 10061 / NRRL Y-12695)</name>
    <name type="common">Hybrid yeast</name>
    <dbReference type="NCBI Taxonomy" id="559304"/>
    <lineage>
        <taxon>Eukaryota</taxon>
        <taxon>Fungi</taxon>
        <taxon>Dikarya</taxon>
        <taxon>Ascomycota</taxon>
        <taxon>Saccharomycotina</taxon>
        <taxon>Pichiomycetes</taxon>
        <taxon>Debaryomycetaceae</taxon>
        <taxon>Millerozyma</taxon>
    </lineage>
</organism>
<accession>G8XZ30</accession>
<evidence type="ECO:0000313" key="2">
    <source>
        <dbReference type="EMBL" id="CCE86939.1"/>
    </source>
</evidence>
<evidence type="ECO:0000313" key="3">
    <source>
        <dbReference type="Proteomes" id="UP000005222"/>
    </source>
</evidence>
<dbReference type="HOGENOM" id="CLU_009086_0_0_1"/>
<dbReference type="InterPro" id="IPR036322">
    <property type="entry name" value="WD40_repeat_dom_sf"/>
</dbReference>
<proteinExistence type="predicted"/>
<dbReference type="EMBL" id="FO082046">
    <property type="protein sequence ID" value="CCE86939.1"/>
    <property type="molecule type" value="Genomic_DNA"/>
</dbReference>
<dbReference type="eggNOG" id="ENOG502S3HW">
    <property type="taxonomic scope" value="Eukaryota"/>
</dbReference>
<gene>
    <name evidence="2" type="primary">Piso0_005462</name>
    <name evidence="2" type="ORF">GNLVRS01_PISO0N15633g</name>
</gene>
<dbReference type="STRING" id="559304.G8XZ30"/>
<protein>
    <submittedName>
        <fullName evidence="2">Piso0_005462 protein</fullName>
    </submittedName>
</protein>
<sequence>MTDRGISEDVVVSGFEEFLKLRGVKRSLKDPEQPQQRELSSRELRRSYNLFPTSDDERSTQGSIPDSQNLGIFEVDNFDIDINDERVIDYFELNRIEDDPDADNFYNDRRQSFRSESSIEEYSDDTDVEQYAIDRNIQYVSCHRANESAIQSSNDHDDANATPIASKAPKLPSDSQDAFLHWQAHGELTRKEIGIHNTSNNTSDGRHMSDSEGEDVNITRQDTSYNATAEYEEADREIEQDSKEECGNNGLYEPFRKGFTTVESTDPSRLVQLAPGQKFRDSIQLKPLGIKKLHHLENVRKYKNNLSVVIHDEQGNSLLVTSSNSEIVLYGFDPLTHLPDNKPAFRFDTKPAFTSTTDRLISTWPYFPHTINFLKVGEFLGKEVLGACMDDGTLMLWYSQNIFVNIEKFKQKAGGSFQNAMESYENRTRFYSLKIKPDFTLKLEASLWGLDTCSYSDSTGITHNLIVASDNSQSVTLFYYHTEDERFYHIKTHQVLHNIPDVSFLSHKACHDNHKIEVSCVSISGELIIFTFKFKIRSGPLDEDDLRHFKNESVYYVDPTMAQIENRRNNDQENDRIESELRFKRFERIHFASPVVRRRVLLSEDCWTCRPVNSIYFKEVQSISAMTGDPWINEEDMTQKISKESDVLDLKYDPVKTSHLGMSAQFQFFECPVVSFAGSSVESQNLVFESAHATSIDDDYRRIHKGLWNIRNELKNNNTQKKKSLNGNMYWPLKQEAQNFLAISTSKHMSLFRSDTLFCNSATKRVFDLSIPFNDESKFSNRISISLVIPELSCFIGATQQGLVTIMRLCSHRGLYAMRQEHIFPNALSLALGYQGYRTISGIAIRNASLSGFHRFFLYIVYTDGIVAAYEMTEEISTP</sequence>
<dbReference type="SUPFAM" id="SSF50978">
    <property type="entry name" value="WD40 repeat-like"/>
    <property type="match status" value="1"/>
</dbReference>
<dbReference type="Pfam" id="PF08728">
    <property type="entry name" value="CRT10"/>
    <property type="match status" value="2"/>
</dbReference>
<dbReference type="OMA" id="FRFDTKP"/>
<dbReference type="FunCoup" id="G8XZ30">
    <property type="interactions" value="133"/>
</dbReference>
<dbReference type="OrthoDB" id="4068815at2759"/>
<dbReference type="AlphaFoldDB" id="G8XZ30"/>
<dbReference type="InterPro" id="IPR014839">
    <property type="entry name" value="Crt10"/>
</dbReference>
<reference evidence="2 3" key="1">
    <citation type="journal article" date="2012" name="G3 (Bethesda)">
        <title>Pichia sorbitophila, an interspecies yeast hybrid reveals early steps of genome resolution following polyploidization.</title>
        <authorList>
            <person name="Leh Louis V."/>
            <person name="Despons L."/>
            <person name="Friedrich A."/>
            <person name="Martin T."/>
            <person name="Durrens P."/>
            <person name="Casaregola S."/>
            <person name="Neuveglise C."/>
            <person name="Fairhead C."/>
            <person name="Marck C."/>
            <person name="Cruz J.A."/>
            <person name="Straub M.L."/>
            <person name="Kugler V."/>
            <person name="Sacerdot C."/>
            <person name="Uzunov Z."/>
            <person name="Thierry A."/>
            <person name="Weiss S."/>
            <person name="Bleykasten C."/>
            <person name="De Montigny J."/>
            <person name="Jacques N."/>
            <person name="Jung P."/>
            <person name="Lemaire M."/>
            <person name="Mallet S."/>
            <person name="Morel G."/>
            <person name="Richard G.F."/>
            <person name="Sarkar A."/>
            <person name="Savel G."/>
            <person name="Schacherer J."/>
            <person name="Seret M.L."/>
            <person name="Talla E."/>
            <person name="Samson G."/>
            <person name="Jubin C."/>
            <person name="Poulain J."/>
            <person name="Vacherie B."/>
            <person name="Barbe V."/>
            <person name="Pelletier E."/>
            <person name="Sherman D.J."/>
            <person name="Westhof E."/>
            <person name="Weissenbach J."/>
            <person name="Baret P.V."/>
            <person name="Wincker P."/>
            <person name="Gaillardin C."/>
            <person name="Dujon B."/>
            <person name="Souciet J.L."/>
        </authorList>
    </citation>
    <scope>NUCLEOTIDE SEQUENCE [LARGE SCALE GENOMIC DNA]</scope>
    <source>
        <strain evidence="3">ATCC MYA-4447 / BCRC 22081 / CBS 7064 / NBRC 10061 / NRRL Y-12695</strain>
    </source>
</reference>
<keyword evidence="3" id="KW-1185">Reference proteome</keyword>
<evidence type="ECO:0000256" key="1">
    <source>
        <dbReference type="SAM" id="MobiDB-lite"/>
    </source>
</evidence>
<feature type="region of interest" description="Disordered" evidence="1">
    <location>
        <begin position="27"/>
        <end position="67"/>
    </location>
</feature>
<dbReference type="InParanoid" id="G8XZ30"/>
<name>G8XZ30_PICSO</name>
<dbReference type="Proteomes" id="UP000005222">
    <property type="component" value="Chromosome N"/>
</dbReference>
<feature type="region of interest" description="Disordered" evidence="1">
    <location>
        <begin position="149"/>
        <end position="173"/>
    </location>
</feature>